<feature type="region of interest" description="Disordered" evidence="1">
    <location>
        <begin position="183"/>
        <end position="222"/>
    </location>
</feature>
<feature type="region of interest" description="Disordered" evidence="1">
    <location>
        <begin position="250"/>
        <end position="280"/>
    </location>
</feature>
<organism evidence="2 3">
    <name type="scientific">Porphyra umbilicalis</name>
    <name type="common">Purple laver</name>
    <name type="synonym">Red alga</name>
    <dbReference type="NCBI Taxonomy" id="2786"/>
    <lineage>
        <taxon>Eukaryota</taxon>
        <taxon>Rhodophyta</taxon>
        <taxon>Bangiophyceae</taxon>
        <taxon>Bangiales</taxon>
        <taxon>Bangiaceae</taxon>
        <taxon>Porphyra</taxon>
    </lineage>
</organism>
<keyword evidence="3" id="KW-1185">Reference proteome</keyword>
<accession>A0A1X6PKQ3</accession>
<gene>
    <name evidence="2" type="ORF">BU14_0014s0015</name>
</gene>
<feature type="compositionally biased region" description="Low complexity" evidence="1">
    <location>
        <begin position="199"/>
        <end position="219"/>
    </location>
</feature>
<evidence type="ECO:0000256" key="1">
    <source>
        <dbReference type="SAM" id="MobiDB-lite"/>
    </source>
</evidence>
<dbReference type="EMBL" id="KV918761">
    <property type="protein sequence ID" value="OSX81461.1"/>
    <property type="molecule type" value="Genomic_DNA"/>
</dbReference>
<sequence length="387" mass="40459">MVGVVAAEHKCGLKSIQLCLLPWWPYKVSADPSVVFEPDAIWPLQVVVPERLTLTTKRSRDQETDGEKVITLKALPFATGPIDKLVAAIMLLHDKEALTQRTLANFVFMVQKAEYLSAADAAAEVAARLAAAKAAGVAARAAAAIPATSAPGTVPISPAQAAAEALSLSPFSVALSRPTQSPFHALGNLARGTHPPGNPAGRASPASRRPSSVRRPSAAEVRRTARAAAAQAAASAVVVSAAAAAIGGSGAADAKRRRVGEQTAGRATASAVSDRDGDMGVARSQSGGKLCMTSGSCTLLGPTGVPVAEAEAFFERSVLHGHPVPAYMVVVYVDVVLVPGHINRHERRFPKERPATQDTRMMSELHDSFIVWERTAVVKVGKEVKSD</sequence>
<reference evidence="2 3" key="1">
    <citation type="submission" date="2017-03" db="EMBL/GenBank/DDBJ databases">
        <title>WGS assembly of Porphyra umbilicalis.</title>
        <authorList>
            <person name="Brawley S.H."/>
            <person name="Blouin N.A."/>
            <person name="Ficko-Blean E."/>
            <person name="Wheeler G.L."/>
            <person name="Lohr M."/>
            <person name="Goodson H.V."/>
            <person name="Jenkins J.W."/>
            <person name="Blaby-Haas C.E."/>
            <person name="Helliwell K.E."/>
            <person name="Chan C."/>
            <person name="Marriage T."/>
            <person name="Bhattacharya D."/>
            <person name="Klein A.S."/>
            <person name="Badis Y."/>
            <person name="Brodie J."/>
            <person name="Cao Y."/>
            <person name="Collen J."/>
            <person name="Dittami S.M."/>
            <person name="Gachon C.M."/>
            <person name="Green B.R."/>
            <person name="Karpowicz S."/>
            <person name="Kim J.W."/>
            <person name="Kudahl U."/>
            <person name="Lin S."/>
            <person name="Michel G."/>
            <person name="Mittag M."/>
            <person name="Olson B.J."/>
            <person name="Pangilinan J."/>
            <person name="Peng Y."/>
            <person name="Qiu H."/>
            <person name="Shu S."/>
            <person name="Singer J.T."/>
            <person name="Smith A.G."/>
            <person name="Sprecher B.N."/>
            <person name="Wagner V."/>
            <person name="Wang W."/>
            <person name="Wang Z.-Y."/>
            <person name="Yan J."/>
            <person name="Yarish C."/>
            <person name="Zoeuner-Riek S."/>
            <person name="Zhuang Y."/>
            <person name="Zou Y."/>
            <person name="Lindquist E.A."/>
            <person name="Grimwood J."/>
            <person name="Barry K."/>
            <person name="Rokhsar D.S."/>
            <person name="Schmutz J."/>
            <person name="Stiller J.W."/>
            <person name="Grossman A.R."/>
            <person name="Prochnik S.E."/>
        </authorList>
    </citation>
    <scope>NUCLEOTIDE SEQUENCE [LARGE SCALE GENOMIC DNA]</scope>
    <source>
        <strain evidence="2">4086291</strain>
    </source>
</reference>
<evidence type="ECO:0000313" key="3">
    <source>
        <dbReference type="Proteomes" id="UP000218209"/>
    </source>
</evidence>
<dbReference type="Proteomes" id="UP000218209">
    <property type="component" value="Unassembled WGS sequence"/>
</dbReference>
<proteinExistence type="predicted"/>
<evidence type="ECO:0000313" key="2">
    <source>
        <dbReference type="EMBL" id="OSX81461.1"/>
    </source>
</evidence>
<protein>
    <submittedName>
        <fullName evidence="2">Uncharacterized protein</fullName>
    </submittedName>
</protein>
<dbReference type="AlphaFoldDB" id="A0A1X6PKQ3"/>
<name>A0A1X6PKQ3_PORUM</name>